<dbReference type="PANTHER" id="PTHR33159:SF6">
    <property type="entry name" value="RPM1-INTERACTING PROTEIN 4"/>
    <property type="match status" value="1"/>
</dbReference>
<feature type="domain" description="RIN4 pathogenic type III effector avirulence factor Avr cleavage site" evidence="2">
    <location>
        <begin position="3"/>
        <end position="31"/>
    </location>
</feature>
<proteinExistence type="predicted"/>
<keyword evidence="4" id="KW-1185">Reference proteome</keyword>
<feature type="region of interest" description="Disordered" evidence="1">
    <location>
        <begin position="25"/>
        <end position="262"/>
    </location>
</feature>
<sequence>MANSSVPKFGNWESEDNVPYTVYFDKARKNRGGKMINPNDPEENPDMFPNTDSSAPAPAPSSKPQTRPGEPRVSREEGDFRQFRNSPARSENMGQRTANESNYVSRGVRSGGHARPSAGSEHSIERSPLHPHGHARPSAGSEHSIERSPLHPHHQAKITGRGSGSPAWEGKNSHDNSHGTPGRSRLKPVAQGDESPNRGAAVPIFGEWDENDPQSAENFTHIFNQVRDERNNGAGNVSGTPTHPSHAQNQHSKNHKDEEFDS</sequence>
<accession>A0ABD1RIJ9</accession>
<evidence type="ECO:0000313" key="4">
    <source>
        <dbReference type="Proteomes" id="UP001604277"/>
    </source>
</evidence>
<feature type="domain" description="RIN4 pathogenic type III effector avirulence factor Avr cleavage site" evidence="2">
    <location>
        <begin position="197"/>
        <end position="230"/>
    </location>
</feature>
<dbReference type="Proteomes" id="UP001604277">
    <property type="component" value="Unassembled WGS sequence"/>
</dbReference>
<dbReference type="EMBL" id="JBFOLJ010000012">
    <property type="protein sequence ID" value="KAL2488253.1"/>
    <property type="molecule type" value="Genomic_DNA"/>
</dbReference>
<comment type="caution">
    <text evidence="3">The sequence shown here is derived from an EMBL/GenBank/DDBJ whole genome shotgun (WGS) entry which is preliminary data.</text>
</comment>
<feature type="compositionally biased region" description="Low complexity" evidence="1">
    <location>
        <begin position="53"/>
        <end position="62"/>
    </location>
</feature>
<feature type="compositionally biased region" description="Polar residues" evidence="1">
    <location>
        <begin position="233"/>
        <end position="251"/>
    </location>
</feature>
<evidence type="ECO:0000259" key="2">
    <source>
        <dbReference type="Pfam" id="PF05627"/>
    </source>
</evidence>
<organism evidence="3 4">
    <name type="scientific">Forsythia ovata</name>
    <dbReference type="NCBI Taxonomy" id="205694"/>
    <lineage>
        <taxon>Eukaryota</taxon>
        <taxon>Viridiplantae</taxon>
        <taxon>Streptophyta</taxon>
        <taxon>Embryophyta</taxon>
        <taxon>Tracheophyta</taxon>
        <taxon>Spermatophyta</taxon>
        <taxon>Magnoliopsida</taxon>
        <taxon>eudicotyledons</taxon>
        <taxon>Gunneridae</taxon>
        <taxon>Pentapetalae</taxon>
        <taxon>asterids</taxon>
        <taxon>lamiids</taxon>
        <taxon>Lamiales</taxon>
        <taxon>Oleaceae</taxon>
        <taxon>Forsythieae</taxon>
        <taxon>Forsythia</taxon>
    </lineage>
</organism>
<feature type="compositionally biased region" description="Polar residues" evidence="1">
    <location>
        <begin position="213"/>
        <end position="223"/>
    </location>
</feature>
<dbReference type="InterPro" id="IPR040387">
    <property type="entry name" value="RIN4/NOI4"/>
</dbReference>
<evidence type="ECO:0000313" key="3">
    <source>
        <dbReference type="EMBL" id="KAL2488253.1"/>
    </source>
</evidence>
<protein>
    <submittedName>
        <fullName evidence="3">RPM1-interacting protein 4</fullName>
    </submittedName>
</protein>
<reference evidence="4" key="1">
    <citation type="submission" date="2024-07" db="EMBL/GenBank/DDBJ databases">
        <title>Two chromosome-level genome assemblies of Korean endemic species Abeliophyllum distichum and Forsythia ovata (Oleaceae).</title>
        <authorList>
            <person name="Jang H."/>
        </authorList>
    </citation>
    <scope>NUCLEOTIDE SEQUENCE [LARGE SCALE GENOMIC DNA]</scope>
</reference>
<dbReference type="Pfam" id="PF05627">
    <property type="entry name" value="AvrRpt-cleavage"/>
    <property type="match status" value="2"/>
</dbReference>
<dbReference type="InterPro" id="IPR008700">
    <property type="entry name" value="TypeIII_avirulence_cleave"/>
</dbReference>
<gene>
    <name evidence="3" type="ORF">Fot_41545</name>
</gene>
<dbReference type="AlphaFoldDB" id="A0ABD1RIJ9"/>
<feature type="compositionally biased region" description="Polar residues" evidence="1">
    <location>
        <begin position="83"/>
        <end position="104"/>
    </location>
</feature>
<dbReference type="PANTHER" id="PTHR33159">
    <property type="entry name" value="RPM1-INTERACTING PROTEIN 4 (RIN4) FAMILY PROTEIN"/>
    <property type="match status" value="1"/>
</dbReference>
<evidence type="ECO:0000256" key="1">
    <source>
        <dbReference type="SAM" id="MobiDB-lite"/>
    </source>
</evidence>
<feature type="compositionally biased region" description="Basic and acidic residues" evidence="1">
    <location>
        <begin position="69"/>
        <end position="82"/>
    </location>
</feature>
<name>A0ABD1RIJ9_9LAMI</name>